<evidence type="ECO:0000256" key="8">
    <source>
        <dbReference type="ARBA" id="ARBA00022989"/>
    </source>
</evidence>
<keyword evidence="4" id="KW-0679">Respiratory chain</keyword>
<organism evidence="12">
    <name type="scientific">Pseudo-nitzschia australis</name>
    <dbReference type="NCBI Taxonomy" id="44445"/>
    <lineage>
        <taxon>Eukaryota</taxon>
        <taxon>Sar</taxon>
        <taxon>Stramenopiles</taxon>
        <taxon>Ochrophyta</taxon>
        <taxon>Bacillariophyta</taxon>
        <taxon>Bacillariophyceae</taxon>
        <taxon>Bacillariophycidae</taxon>
        <taxon>Bacillariales</taxon>
        <taxon>Bacillariaceae</taxon>
        <taxon>Pseudo-nitzschia</taxon>
    </lineage>
</organism>
<evidence type="ECO:0000256" key="4">
    <source>
        <dbReference type="ARBA" id="ARBA00022660"/>
    </source>
</evidence>
<dbReference type="GO" id="GO:0005743">
    <property type="term" value="C:mitochondrial inner membrane"/>
    <property type="evidence" value="ECO:0007669"/>
    <property type="project" value="UniProtKB-SubCell"/>
</dbReference>
<accession>A0A7S4EKQ8</accession>
<evidence type="ECO:0000256" key="1">
    <source>
        <dbReference type="ARBA" id="ARBA00004434"/>
    </source>
</evidence>
<evidence type="ECO:0000256" key="3">
    <source>
        <dbReference type="ARBA" id="ARBA00022448"/>
    </source>
</evidence>
<dbReference type="GO" id="GO:0045275">
    <property type="term" value="C:respiratory chain complex III"/>
    <property type="evidence" value="ECO:0007669"/>
    <property type="project" value="InterPro"/>
</dbReference>
<keyword evidence="8" id="KW-1133">Transmembrane helix</keyword>
<dbReference type="InterPro" id="IPR008027">
    <property type="entry name" value="QCR9"/>
</dbReference>
<dbReference type="Pfam" id="PF05365">
    <property type="entry name" value="UCR_UQCRX_QCR9"/>
    <property type="match status" value="1"/>
</dbReference>
<reference evidence="12" key="1">
    <citation type="submission" date="2021-01" db="EMBL/GenBank/DDBJ databases">
        <authorList>
            <person name="Corre E."/>
            <person name="Pelletier E."/>
            <person name="Niang G."/>
            <person name="Scheremetjew M."/>
            <person name="Finn R."/>
            <person name="Kale V."/>
            <person name="Holt S."/>
            <person name="Cochrane G."/>
            <person name="Meng A."/>
            <person name="Brown T."/>
            <person name="Cohen L."/>
        </authorList>
    </citation>
    <scope>NUCLEOTIDE SEQUENCE</scope>
    <source>
        <strain evidence="12">10249 10 AB</strain>
    </source>
</reference>
<evidence type="ECO:0000256" key="2">
    <source>
        <dbReference type="ARBA" id="ARBA00007856"/>
    </source>
</evidence>
<proteinExistence type="inferred from homology"/>
<evidence type="ECO:0000256" key="7">
    <source>
        <dbReference type="ARBA" id="ARBA00022982"/>
    </source>
</evidence>
<feature type="compositionally biased region" description="Acidic residues" evidence="11">
    <location>
        <begin position="107"/>
        <end position="127"/>
    </location>
</feature>
<keyword evidence="3" id="KW-0813">Transport</keyword>
<dbReference type="PANTHER" id="PTHR12980">
    <property type="entry name" value="UBIQUINOL-CYTOCHROME C REDUCTASE COMPLEX, SUBUNIT X"/>
    <property type="match status" value="1"/>
</dbReference>
<evidence type="ECO:0000256" key="5">
    <source>
        <dbReference type="ARBA" id="ARBA00022692"/>
    </source>
</evidence>
<feature type="region of interest" description="Disordered" evidence="11">
    <location>
        <begin position="98"/>
        <end position="127"/>
    </location>
</feature>
<dbReference type="InterPro" id="IPR036656">
    <property type="entry name" value="QCR9_sf"/>
</dbReference>
<evidence type="ECO:0000256" key="6">
    <source>
        <dbReference type="ARBA" id="ARBA00022792"/>
    </source>
</evidence>
<keyword evidence="7" id="KW-0249">Electron transport</keyword>
<dbReference type="SUPFAM" id="SSF81514">
    <property type="entry name" value="Subunit X (non-heme 7 kDa protein) of cytochrome bc1 complex (Ubiquinol-cytochrome c reductase)"/>
    <property type="match status" value="1"/>
</dbReference>
<dbReference type="GO" id="GO:0006122">
    <property type="term" value="P:mitochondrial electron transport, ubiquinol to cytochrome c"/>
    <property type="evidence" value="ECO:0007669"/>
    <property type="project" value="InterPro"/>
</dbReference>
<evidence type="ECO:0000256" key="11">
    <source>
        <dbReference type="SAM" id="MobiDB-lite"/>
    </source>
</evidence>
<dbReference type="PANTHER" id="PTHR12980:SF0">
    <property type="entry name" value="CYTOCHROME B-C1 COMPLEX SUBUNIT 9"/>
    <property type="match status" value="1"/>
</dbReference>
<evidence type="ECO:0000256" key="9">
    <source>
        <dbReference type="ARBA" id="ARBA00023128"/>
    </source>
</evidence>
<evidence type="ECO:0008006" key="13">
    <source>
        <dbReference type="Google" id="ProtNLM"/>
    </source>
</evidence>
<keyword evidence="5" id="KW-0812">Transmembrane</keyword>
<keyword evidence="9" id="KW-0496">Mitochondrion</keyword>
<protein>
    <recommendedName>
        <fullName evidence="13">Cytochrome b-c1 complex subunit 9</fullName>
    </recommendedName>
</protein>
<gene>
    <name evidence="12" type="ORF">PAUS00366_LOCUS12480</name>
</gene>
<keyword evidence="6" id="KW-0999">Mitochondrion inner membrane</keyword>
<name>A0A7S4EKQ8_9STRA</name>
<dbReference type="Gene3D" id="1.20.5.260">
    <property type="entry name" value="Cytochrome b-c1 complex subunit 9"/>
    <property type="match status" value="1"/>
</dbReference>
<comment type="similarity">
    <text evidence="2">Belongs to the UQCR10/QCR9 family.</text>
</comment>
<dbReference type="AlphaFoldDB" id="A0A7S4EKQ8"/>
<comment type="subcellular location">
    <subcellularLocation>
        <location evidence="1">Mitochondrion inner membrane</location>
        <topology evidence="1">Single-pass membrane protein</topology>
    </subcellularLocation>
</comment>
<sequence>MLSRIAESALAVARARVGAARGGRFNSKAFSTQISKSYAAPASVGPVNAFAQTWYKLFGSSTARYATFLAVGVILAEMGTNSLTDYLWEANNKGNTYKQVDWSKFDPEEEEEEEDDDDDDDDEDDDE</sequence>
<dbReference type="EMBL" id="HBIX01017292">
    <property type="protein sequence ID" value="CAE0719726.1"/>
    <property type="molecule type" value="Transcribed_RNA"/>
</dbReference>
<evidence type="ECO:0000313" key="12">
    <source>
        <dbReference type="EMBL" id="CAE0719726.1"/>
    </source>
</evidence>
<keyword evidence="10" id="KW-0472">Membrane</keyword>
<evidence type="ECO:0000256" key="10">
    <source>
        <dbReference type="ARBA" id="ARBA00023136"/>
    </source>
</evidence>